<accession>A0A9X2A2U7</accession>
<dbReference type="AlphaFoldDB" id="A0A9X2A2U7"/>
<dbReference type="SUPFAM" id="SSF158682">
    <property type="entry name" value="TerB-like"/>
    <property type="match status" value="1"/>
</dbReference>
<proteinExistence type="predicted"/>
<protein>
    <submittedName>
        <fullName evidence="1">MAGE domain-containing protein</fullName>
    </submittedName>
</protein>
<name>A0A9X2A2U7_9GAMM</name>
<comment type="caution">
    <text evidence="1">The sequence shown here is derived from an EMBL/GenBank/DDBJ whole genome shotgun (WGS) entry which is preliminary data.</text>
</comment>
<dbReference type="Proteomes" id="UP001139238">
    <property type="component" value="Unassembled WGS sequence"/>
</dbReference>
<dbReference type="EMBL" id="JACSYB010000001">
    <property type="protein sequence ID" value="MCG8147152.1"/>
    <property type="molecule type" value="Genomic_DNA"/>
</dbReference>
<evidence type="ECO:0000313" key="2">
    <source>
        <dbReference type="Proteomes" id="UP001139238"/>
    </source>
</evidence>
<dbReference type="RefSeq" id="WP_239741632.1">
    <property type="nucleotide sequence ID" value="NZ_JACSYB010000001.1"/>
</dbReference>
<gene>
    <name evidence="1" type="ORF">H9W84_03300</name>
</gene>
<organism evidence="1 2">
    <name type="scientific">Moraxella tetraodonis</name>
    <dbReference type="NCBI Taxonomy" id="2767221"/>
    <lineage>
        <taxon>Bacteria</taxon>
        <taxon>Pseudomonadati</taxon>
        <taxon>Pseudomonadota</taxon>
        <taxon>Gammaproteobacteria</taxon>
        <taxon>Moraxellales</taxon>
        <taxon>Moraxellaceae</taxon>
        <taxon>Moraxella</taxon>
    </lineage>
</organism>
<dbReference type="Gene3D" id="1.10.3680.10">
    <property type="entry name" value="TerB-like"/>
    <property type="match status" value="1"/>
</dbReference>
<dbReference type="InterPro" id="IPR029024">
    <property type="entry name" value="TerB-like"/>
</dbReference>
<keyword evidence="2" id="KW-1185">Reference proteome</keyword>
<sequence length="285" mass="32846">MAKSIHPPKNLVTTLKNKIANVKPLLDPLPASYLTNKLDDHNKNIYATLLSAVILSKGSITDNESRMLTMLLQRLNIEGDISRYFSQIDNLSEQQILEFAKTLDNDEKRLSFIFDCLLASRCHNPLTKEQIEVINEICNWWKISDHEIHLMVFWVSEVLGITNNLSGDRDEIIDSPVASYTEFPEQPLSNIKFKVSIGDFCLKNTKLATGVKQPKHKTGISLGQVMIQRREYELEDKNQEIKLSQTGLITDYGVINKKYIYYYLIPLPDYLSVWQDYFIKLQKES</sequence>
<reference evidence="1" key="1">
    <citation type="submission" date="2021-08" db="EMBL/GenBank/DDBJ databases">
        <title>Complete genome sequence of Moraxella sp strain PS-22.</title>
        <authorList>
            <person name="Das S.K."/>
        </authorList>
    </citation>
    <scope>NUCLEOTIDE SEQUENCE</scope>
    <source>
        <strain evidence="1">PS-22</strain>
    </source>
</reference>
<evidence type="ECO:0000313" key="1">
    <source>
        <dbReference type="EMBL" id="MCG8147152.1"/>
    </source>
</evidence>